<comment type="function">
    <text evidence="3">One of several proteins that assist in the late maturation steps of the functional core of the 30S ribosomal subunit. Associates with free 30S ribosomal subunits (but not with 30S subunits that are part of 70S ribosomes or polysomes). Required for efficient processing of 16S rRNA. May interact with the 5'-terminal helix region of 16S rRNA.</text>
</comment>
<dbReference type="STRING" id="1886670.PTI45_01917"/>
<dbReference type="GO" id="GO:0005829">
    <property type="term" value="C:cytosol"/>
    <property type="evidence" value="ECO:0007669"/>
    <property type="project" value="TreeGrafter"/>
</dbReference>
<comment type="similarity">
    <text evidence="3">Belongs to the RbfA family.</text>
</comment>
<dbReference type="InterPro" id="IPR000238">
    <property type="entry name" value="RbfA"/>
</dbReference>
<dbReference type="PANTHER" id="PTHR33515">
    <property type="entry name" value="RIBOSOME-BINDING FACTOR A, CHLOROPLASTIC-RELATED"/>
    <property type="match status" value="1"/>
</dbReference>
<dbReference type="InterPro" id="IPR015946">
    <property type="entry name" value="KH_dom-like_a/b"/>
</dbReference>
<dbReference type="SUPFAM" id="SSF89919">
    <property type="entry name" value="Ribosome-binding factor A, RbfA"/>
    <property type="match status" value="1"/>
</dbReference>
<dbReference type="FunFam" id="3.30.300.20:FF:000009">
    <property type="entry name" value="Ribosome-binding factor A"/>
    <property type="match status" value="1"/>
</dbReference>
<name>A0A1E3L477_9BACL</name>
<comment type="subcellular location">
    <subcellularLocation>
        <location evidence="3">Cytoplasm</location>
    </subcellularLocation>
</comment>
<comment type="caution">
    <text evidence="4">The sequence shown here is derived from an EMBL/GenBank/DDBJ whole genome shotgun (WGS) entry which is preliminary data.</text>
</comment>
<dbReference type="InterPro" id="IPR020053">
    <property type="entry name" value="Ribosome-bd_factorA_CS"/>
</dbReference>
<evidence type="ECO:0000313" key="4">
    <source>
        <dbReference type="EMBL" id="ODP28622.1"/>
    </source>
</evidence>
<gene>
    <name evidence="3" type="primary">rbfA</name>
    <name evidence="4" type="ORF">PTI45_01917</name>
</gene>
<sequence>MAKIRTGRVGEQIKKELSLLIQSEMKDPRIGFVTVTGVDVTNDLSQAEVYLSVMGDEEQKANSVKGIEKATGFLRSELGKRIRLRHTPELIFKIDESIAYGSRIEELLGEIKKDETNE</sequence>
<dbReference type="HAMAP" id="MF_00003">
    <property type="entry name" value="RbfA"/>
    <property type="match status" value="1"/>
</dbReference>
<protein>
    <recommendedName>
        <fullName evidence="3">Ribosome-binding factor A</fullName>
    </recommendedName>
</protein>
<evidence type="ECO:0000256" key="1">
    <source>
        <dbReference type="ARBA" id="ARBA00022490"/>
    </source>
</evidence>
<dbReference type="PATRIC" id="fig|1886670.3.peg.1950"/>
<dbReference type="GO" id="GO:0030490">
    <property type="term" value="P:maturation of SSU-rRNA"/>
    <property type="evidence" value="ECO:0007669"/>
    <property type="project" value="UniProtKB-UniRule"/>
</dbReference>
<accession>A0A1E3L477</accession>
<dbReference type="InterPro" id="IPR023799">
    <property type="entry name" value="RbfA_dom_sf"/>
</dbReference>
<dbReference type="Gene3D" id="3.30.300.20">
    <property type="match status" value="1"/>
</dbReference>
<keyword evidence="2 3" id="KW-0690">Ribosome biogenesis</keyword>
<dbReference type="NCBIfam" id="TIGR00082">
    <property type="entry name" value="rbfA"/>
    <property type="match status" value="1"/>
</dbReference>
<dbReference type="Proteomes" id="UP000094578">
    <property type="component" value="Unassembled WGS sequence"/>
</dbReference>
<dbReference type="RefSeq" id="WP_069327338.1">
    <property type="nucleotide sequence ID" value="NZ_MDER01000035.1"/>
</dbReference>
<dbReference type="PROSITE" id="PS01319">
    <property type="entry name" value="RBFA"/>
    <property type="match status" value="1"/>
</dbReference>
<reference evidence="4 5" key="1">
    <citation type="submission" date="2016-08" db="EMBL/GenBank/DDBJ databases">
        <title>Genome sequencing of Paenibacillus sp. TI45-13ar, isolated from Korean traditional nuruk.</title>
        <authorList>
            <person name="Kim S.-J."/>
        </authorList>
    </citation>
    <scope>NUCLEOTIDE SEQUENCE [LARGE SCALE GENOMIC DNA]</scope>
    <source>
        <strain evidence="4 5">TI45-13ar</strain>
    </source>
</reference>
<dbReference type="GO" id="GO:0043024">
    <property type="term" value="F:ribosomal small subunit binding"/>
    <property type="evidence" value="ECO:0007669"/>
    <property type="project" value="TreeGrafter"/>
</dbReference>
<dbReference type="EMBL" id="MDER01000035">
    <property type="protein sequence ID" value="ODP28622.1"/>
    <property type="molecule type" value="Genomic_DNA"/>
</dbReference>
<dbReference type="AlphaFoldDB" id="A0A1E3L477"/>
<dbReference type="Pfam" id="PF02033">
    <property type="entry name" value="RBFA"/>
    <property type="match status" value="1"/>
</dbReference>
<organism evidence="4 5">
    <name type="scientific">Paenibacillus nuruki</name>
    <dbReference type="NCBI Taxonomy" id="1886670"/>
    <lineage>
        <taxon>Bacteria</taxon>
        <taxon>Bacillati</taxon>
        <taxon>Bacillota</taxon>
        <taxon>Bacilli</taxon>
        <taxon>Bacillales</taxon>
        <taxon>Paenibacillaceae</taxon>
        <taxon>Paenibacillus</taxon>
    </lineage>
</organism>
<evidence type="ECO:0000256" key="2">
    <source>
        <dbReference type="ARBA" id="ARBA00022517"/>
    </source>
</evidence>
<keyword evidence="5" id="KW-1185">Reference proteome</keyword>
<proteinExistence type="inferred from homology"/>
<comment type="subunit">
    <text evidence="3">Monomer. Binds 30S ribosomal subunits, but not 50S ribosomal subunits or 70S ribosomes.</text>
</comment>
<evidence type="ECO:0000256" key="3">
    <source>
        <dbReference type="HAMAP-Rule" id="MF_00003"/>
    </source>
</evidence>
<evidence type="ECO:0000313" key="5">
    <source>
        <dbReference type="Proteomes" id="UP000094578"/>
    </source>
</evidence>
<keyword evidence="1 3" id="KW-0963">Cytoplasm</keyword>
<dbReference type="PANTHER" id="PTHR33515:SF1">
    <property type="entry name" value="RIBOSOME-BINDING FACTOR A, CHLOROPLASTIC-RELATED"/>
    <property type="match status" value="1"/>
</dbReference>